<dbReference type="NCBIfam" id="TIGR01901">
    <property type="entry name" value="adhes_NPXG"/>
    <property type="match status" value="1"/>
</dbReference>
<evidence type="ECO:0000256" key="1">
    <source>
        <dbReference type="SAM" id="SignalP"/>
    </source>
</evidence>
<evidence type="ECO:0000313" key="3">
    <source>
        <dbReference type="EMBL" id="MCV3215755.1"/>
    </source>
</evidence>
<organism evidence="3 4">
    <name type="scientific">Plectonema radiosum NIES-515</name>
    <dbReference type="NCBI Taxonomy" id="2986073"/>
    <lineage>
        <taxon>Bacteria</taxon>
        <taxon>Bacillati</taxon>
        <taxon>Cyanobacteriota</taxon>
        <taxon>Cyanophyceae</taxon>
        <taxon>Oscillatoriophycideae</taxon>
        <taxon>Oscillatoriales</taxon>
        <taxon>Microcoleaceae</taxon>
        <taxon>Plectonema</taxon>
    </lineage>
</organism>
<accession>A0ABT3B3E4</accession>
<feature type="domain" description="Filamentous haemagglutinin FhaB/tRNA nuclease CdiA-like TPS" evidence="2">
    <location>
        <begin position="25"/>
        <end position="141"/>
    </location>
</feature>
<sequence>MNKQLYLCLVTLASMVCTPALGQITPDSSLGTTVTTSELINGVLSDRINGGTIRGNNLFHSFSEFNINTGRGAYFTNPDGVSNIFSRVTGTNPSNINGTLGVLGNANLFLMNPNGLLFGTGAQLDLKGSFLGTTANSINFDDNSVFSTSPNSPAGGVTPLLSMSIPVGLGFGSNPGAIQVQGIGHNLIIQDPTFSPYLPGGSTTRLQVQPGKTLALVGGDVNLNGASLTAAGGRIELGSVGAVGQVGLNATQGGFKLDYGKVPTTANIQLRQRSLVDVSGVTAGSIQVQSNRISLSDGSVIWSQNRGIQAGGDINIGAGDLLELSGVTTDERLRSSIVSETVGLGASGNIAISTNRLILENGAAITSRTYTPAPSGNIKVNATDFIQMQGVSPKTGLSNLLGSTTYYYPREPKDLPASTAKAGDVTITTRQLSVRDGSYLLALAFGDGDGGNISIDADTIEARGSTPTTAALILASSIVSVGSRWGNSGNVTLNTRTLNLQDGGTVSTSSLGTGNAGTVTINATESVELTGKALGVDLVSNISSTVGSSSSLVRTLATYSAIGDSGNVTISTRELKVGNSAAVSVQNFGTGNAGTLRINAKSVQLDQQSGIAATTASGEGGNIFLQADNLQLRHNSGILTNAGGTGNGGNINVDVGAISQLENSNITANAVQGKGGNIQITTQGIFADSGSKITASSQLGINGQVKITTPDVKQDNALQEQATNFVNTDAVVATSCLASRNATQGKFVVTGNGGLPENPNNDLLSLYSVVPVQATNPRANSREQPAITSWKLGNPITEATQLVATTDGRLILTINNSEVIPRSQQQICF</sequence>
<keyword evidence="1" id="KW-0732">Signal</keyword>
<feature type="chain" id="PRO_5047215473" evidence="1">
    <location>
        <begin position="23"/>
        <end position="829"/>
    </location>
</feature>
<dbReference type="SMART" id="SM00912">
    <property type="entry name" value="Haemagg_act"/>
    <property type="match status" value="1"/>
</dbReference>
<gene>
    <name evidence="3" type="ORF">OGM63_19955</name>
</gene>
<dbReference type="EMBL" id="JAOWRF010000283">
    <property type="protein sequence ID" value="MCV3215755.1"/>
    <property type="molecule type" value="Genomic_DNA"/>
</dbReference>
<evidence type="ECO:0000259" key="2">
    <source>
        <dbReference type="SMART" id="SM00912"/>
    </source>
</evidence>
<evidence type="ECO:0000313" key="4">
    <source>
        <dbReference type="Proteomes" id="UP001526143"/>
    </source>
</evidence>
<dbReference type="InterPro" id="IPR011050">
    <property type="entry name" value="Pectin_lyase_fold/virulence"/>
</dbReference>
<dbReference type="InterPro" id="IPR012334">
    <property type="entry name" value="Pectin_lyas_fold"/>
</dbReference>
<reference evidence="3 4" key="1">
    <citation type="submission" date="2022-10" db="EMBL/GenBank/DDBJ databases">
        <title>Identification of biosynthetic pathway for the production of the potent trypsin inhibitor radiosumin.</title>
        <authorList>
            <person name="Fewer D.P."/>
            <person name="Delbaje E."/>
            <person name="Ouyang X."/>
            <person name="Agostino P.D."/>
            <person name="Wahlsten M."/>
            <person name="Jokela J."/>
            <person name="Permi P."/>
            <person name="Haapaniemi E."/>
            <person name="Koistinen H."/>
        </authorList>
    </citation>
    <scope>NUCLEOTIDE SEQUENCE [LARGE SCALE GENOMIC DNA]</scope>
    <source>
        <strain evidence="3 4">NIES-515</strain>
    </source>
</reference>
<protein>
    <submittedName>
        <fullName evidence="3">Filamentous hemagglutinin N-terminal domain-containing protein</fullName>
    </submittedName>
</protein>
<name>A0ABT3B3E4_9CYAN</name>
<dbReference type="SUPFAM" id="SSF51126">
    <property type="entry name" value="Pectin lyase-like"/>
    <property type="match status" value="4"/>
</dbReference>
<dbReference type="Gene3D" id="2.160.20.10">
    <property type="entry name" value="Single-stranded right-handed beta-helix, Pectin lyase-like"/>
    <property type="match status" value="2"/>
</dbReference>
<comment type="caution">
    <text evidence="3">The sequence shown here is derived from an EMBL/GenBank/DDBJ whole genome shotgun (WGS) entry which is preliminary data.</text>
</comment>
<keyword evidence="4" id="KW-1185">Reference proteome</keyword>
<dbReference type="RefSeq" id="WP_263747406.1">
    <property type="nucleotide sequence ID" value="NZ_JAOWRF010000283.1"/>
</dbReference>
<feature type="signal peptide" evidence="1">
    <location>
        <begin position="1"/>
        <end position="22"/>
    </location>
</feature>
<dbReference type="Pfam" id="PF05860">
    <property type="entry name" value="TPS"/>
    <property type="match status" value="1"/>
</dbReference>
<dbReference type="Proteomes" id="UP001526143">
    <property type="component" value="Unassembled WGS sequence"/>
</dbReference>
<dbReference type="InterPro" id="IPR008638">
    <property type="entry name" value="FhaB/CdiA-like_TPS"/>
</dbReference>
<proteinExistence type="predicted"/>